<keyword evidence="4 10" id="KW-1133">Transmembrane helix</keyword>
<keyword evidence="2 10" id="KW-1003">Cell membrane</keyword>
<evidence type="ECO:0000256" key="9">
    <source>
        <dbReference type="ARBA" id="ARBA00049940"/>
    </source>
</evidence>
<evidence type="ECO:0000256" key="6">
    <source>
        <dbReference type="ARBA" id="ARBA00023303"/>
    </source>
</evidence>
<dbReference type="PANTHER" id="PTHR28259">
    <property type="entry name" value="FLUORIDE EXPORT PROTEIN 1-RELATED"/>
    <property type="match status" value="1"/>
</dbReference>
<evidence type="ECO:0000256" key="7">
    <source>
        <dbReference type="ARBA" id="ARBA00035120"/>
    </source>
</evidence>
<evidence type="ECO:0000256" key="1">
    <source>
        <dbReference type="ARBA" id="ARBA00004651"/>
    </source>
</evidence>
<evidence type="ECO:0000256" key="5">
    <source>
        <dbReference type="ARBA" id="ARBA00023136"/>
    </source>
</evidence>
<comment type="similarity">
    <text evidence="7 10">Belongs to the fluoride channel Fluc/FEX (TC 1.A.43) family.</text>
</comment>
<feature type="transmembrane region" description="Helical" evidence="10">
    <location>
        <begin position="96"/>
        <end position="118"/>
    </location>
</feature>
<proteinExistence type="inferred from homology"/>
<evidence type="ECO:0000256" key="3">
    <source>
        <dbReference type="ARBA" id="ARBA00022692"/>
    </source>
</evidence>
<reference evidence="11 12" key="1">
    <citation type="submission" date="2024-09" db="EMBL/GenBank/DDBJ databases">
        <authorList>
            <person name="Sun Q."/>
            <person name="Mori K."/>
        </authorList>
    </citation>
    <scope>NUCLEOTIDE SEQUENCE [LARGE SCALE GENOMIC DNA]</scope>
    <source>
        <strain evidence="11 12">TBRC 4575</strain>
    </source>
</reference>
<feature type="binding site" evidence="10">
    <location>
        <position position="72"/>
    </location>
    <ligand>
        <name>Na(+)</name>
        <dbReference type="ChEBI" id="CHEBI:29101"/>
        <note>structural</note>
    </ligand>
</feature>
<comment type="function">
    <text evidence="9 10">Fluoride-specific ion channel. Important for reducing fluoride concentration in the cell, thus reducing its toxicity.</text>
</comment>
<keyword evidence="6 10" id="KW-0407">Ion channel</keyword>
<keyword evidence="5 10" id="KW-0472">Membrane</keyword>
<feature type="transmembrane region" description="Helical" evidence="10">
    <location>
        <begin position="34"/>
        <end position="55"/>
    </location>
</feature>
<dbReference type="HAMAP" id="MF_00454">
    <property type="entry name" value="FluC"/>
    <property type="match status" value="1"/>
</dbReference>
<accession>A0ABV6K760</accession>
<evidence type="ECO:0000256" key="8">
    <source>
        <dbReference type="ARBA" id="ARBA00035585"/>
    </source>
</evidence>
<dbReference type="InterPro" id="IPR003691">
    <property type="entry name" value="FluC"/>
</dbReference>
<dbReference type="RefSeq" id="WP_137644090.1">
    <property type="nucleotide sequence ID" value="NZ_BAABRM010000003.1"/>
</dbReference>
<keyword evidence="3 10" id="KW-0812">Transmembrane</keyword>
<comment type="subcellular location">
    <subcellularLocation>
        <location evidence="1 10">Cell membrane</location>
        <topology evidence="1 10">Multi-pass membrane protein</topology>
    </subcellularLocation>
</comment>
<comment type="activity regulation">
    <text evidence="10">Na(+) is not transported, but it plays an essential structural role and its presence is essential for fluoride channel function.</text>
</comment>
<dbReference type="Proteomes" id="UP001589855">
    <property type="component" value="Unassembled WGS sequence"/>
</dbReference>
<dbReference type="PANTHER" id="PTHR28259:SF1">
    <property type="entry name" value="FLUORIDE EXPORT PROTEIN 1-RELATED"/>
    <property type="match status" value="1"/>
</dbReference>
<dbReference type="EMBL" id="JBHLUK010000076">
    <property type="protein sequence ID" value="MFC0424909.1"/>
    <property type="molecule type" value="Genomic_DNA"/>
</dbReference>
<feature type="binding site" evidence="10">
    <location>
        <position position="75"/>
    </location>
    <ligand>
        <name>Na(+)</name>
        <dbReference type="ChEBI" id="CHEBI:29101"/>
        <note>structural</note>
    </ligand>
</feature>
<dbReference type="Pfam" id="PF02537">
    <property type="entry name" value="CRCB"/>
    <property type="match status" value="1"/>
</dbReference>
<evidence type="ECO:0000313" key="11">
    <source>
        <dbReference type="EMBL" id="MFC0424909.1"/>
    </source>
</evidence>
<keyword evidence="10" id="KW-0406">Ion transport</keyword>
<evidence type="ECO:0000313" key="12">
    <source>
        <dbReference type="Proteomes" id="UP001589855"/>
    </source>
</evidence>
<name>A0ABV6K760_9LACO</name>
<keyword evidence="10" id="KW-0479">Metal-binding</keyword>
<feature type="transmembrane region" description="Helical" evidence="10">
    <location>
        <begin position="62"/>
        <end position="81"/>
    </location>
</feature>
<comment type="catalytic activity">
    <reaction evidence="8">
        <text>fluoride(in) = fluoride(out)</text>
        <dbReference type="Rhea" id="RHEA:76159"/>
        <dbReference type="ChEBI" id="CHEBI:17051"/>
    </reaction>
    <physiologicalReaction direction="left-to-right" evidence="8">
        <dbReference type="Rhea" id="RHEA:76160"/>
    </physiologicalReaction>
</comment>
<protein>
    <recommendedName>
        <fullName evidence="10">Fluoride-specific ion channel FluC</fullName>
    </recommendedName>
</protein>
<organism evidence="11 12">
    <name type="scientific">Lactiplantibacillus plajomi</name>
    <dbReference type="NCBI Taxonomy" id="1457217"/>
    <lineage>
        <taxon>Bacteria</taxon>
        <taxon>Bacillati</taxon>
        <taxon>Bacillota</taxon>
        <taxon>Bacilli</taxon>
        <taxon>Lactobacillales</taxon>
        <taxon>Lactobacillaceae</taxon>
        <taxon>Lactiplantibacillus</taxon>
    </lineage>
</organism>
<gene>
    <name evidence="10" type="primary">fluC</name>
    <name evidence="10" type="synonym">crcB</name>
    <name evidence="11" type="ORF">ACFFGS_12305</name>
</gene>
<sequence length="119" mass="12675">MLTLTLLAGGGAALGALARYGIMQLGRPVNNRWPLPLTTLIINLSGSFGLGLLLASHLPITWQVLLGTGLMGGYTTFSTMINEVVLLARNHHCRTATYYLILSIIGGIGLAWLGTYCAF</sequence>
<keyword evidence="12" id="KW-1185">Reference proteome</keyword>
<evidence type="ECO:0000256" key="2">
    <source>
        <dbReference type="ARBA" id="ARBA00022475"/>
    </source>
</evidence>
<evidence type="ECO:0000256" key="10">
    <source>
        <dbReference type="HAMAP-Rule" id="MF_00454"/>
    </source>
</evidence>
<comment type="caution">
    <text evidence="11">The sequence shown here is derived from an EMBL/GenBank/DDBJ whole genome shotgun (WGS) entry which is preliminary data.</text>
</comment>
<evidence type="ECO:0000256" key="4">
    <source>
        <dbReference type="ARBA" id="ARBA00022989"/>
    </source>
</evidence>
<keyword evidence="10" id="KW-0813">Transport</keyword>
<keyword evidence="10" id="KW-0915">Sodium</keyword>